<evidence type="ECO:0000313" key="1">
    <source>
        <dbReference type="EMBL" id="ACU72959.1"/>
    </source>
</evidence>
<sequence length="52" mass="5577">MSGPGPTPRRKRGNQAEITVAEVLFTPEEPQLTPAAARALLELLLHAAEQAE</sequence>
<dbReference type="EMBL" id="CP001700">
    <property type="protein sequence ID" value="ACU72959.1"/>
    <property type="molecule type" value="Genomic_DNA"/>
</dbReference>
<dbReference type="Proteomes" id="UP000000851">
    <property type="component" value="Chromosome"/>
</dbReference>
<name>C7QGB4_CATAD</name>
<proteinExistence type="predicted"/>
<gene>
    <name evidence="1" type="ordered locus">Caci_4095</name>
</gene>
<reference evidence="1 2" key="1">
    <citation type="journal article" date="2009" name="Stand. Genomic Sci.">
        <title>Complete genome sequence of Catenulispora acidiphila type strain (ID 139908).</title>
        <authorList>
            <person name="Copeland A."/>
            <person name="Lapidus A."/>
            <person name="Glavina Del Rio T."/>
            <person name="Nolan M."/>
            <person name="Lucas S."/>
            <person name="Chen F."/>
            <person name="Tice H."/>
            <person name="Cheng J.F."/>
            <person name="Bruce D."/>
            <person name="Goodwin L."/>
            <person name="Pitluck S."/>
            <person name="Mikhailova N."/>
            <person name="Pati A."/>
            <person name="Ivanova N."/>
            <person name="Mavromatis K."/>
            <person name="Chen A."/>
            <person name="Palaniappan K."/>
            <person name="Chain P."/>
            <person name="Land M."/>
            <person name="Hauser L."/>
            <person name="Chang Y.J."/>
            <person name="Jeffries C.D."/>
            <person name="Chertkov O."/>
            <person name="Brettin T."/>
            <person name="Detter J.C."/>
            <person name="Han C."/>
            <person name="Ali Z."/>
            <person name="Tindall B.J."/>
            <person name="Goker M."/>
            <person name="Bristow J."/>
            <person name="Eisen J.A."/>
            <person name="Markowitz V."/>
            <person name="Hugenholtz P."/>
            <person name="Kyrpides N.C."/>
            <person name="Klenk H.P."/>
        </authorList>
    </citation>
    <scope>NUCLEOTIDE SEQUENCE [LARGE SCALE GENOMIC DNA]</scope>
    <source>
        <strain evidence="2">DSM 44928 / JCM 14897 / NBRC 102108 / NRRL B-24433 / ID139908</strain>
    </source>
</reference>
<evidence type="ECO:0000313" key="2">
    <source>
        <dbReference type="Proteomes" id="UP000000851"/>
    </source>
</evidence>
<dbReference type="InParanoid" id="C7QGB4"/>
<accession>C7QGB4</accession>
<organism evidence="1 2">
    <name type="scientific">Catenulispora acidiphila (strain DSM 44928 / JCM 14897 / NBRC 102108 / NRRL B-24433 / ID139908)</name>
    <dbReference type="NCBI Taxonomy" id="479433"/>
    <lineage>
        <taxon>Bacteria</taxon>
        <taxon>Bacillati</taxon>
        <taxon>Actinomycetota</taxon>
        <taxon>Actinomycetes</taxon>
        <taxon>Catenulisporales</taxon>
        <taxon>Catenulisporaceae</taxon>
        <taxon>Catenulispora</taxon>
    </lineage>
</organism>
<dbReference type="KEGG" id="cai:Caci_4095"/>
<dbReference type="AlphaFoldDB" id="C7QGB4"/>
<protein>
    <submittedName>
        <fullName evidence="1">Uncharacterized protein</fullName>
    </submittedName>
</protein>
<dbReference type="HOGENOM" id="CLU_3078027_0_0_11"/>
<keyword evidence="2" id="KW-1185">Reference proteome</keyword>
<dbReference type="RefSeq" id="WP_015792688.1">
    <property type="nucleotide sequence ID" value="NC_013131.1"/>
</dbReference>